<organism evidence="3 4">
    <name type="scientific">Spiroplasma turonicum</name>
    <dbReference type="NCBI Taxonomy" id="216946"/>
    <lineage>
        <taxon>Bacteria</taxon>
        <taxon>Bacillati</taxon>
        <taxon>Mycoplasmatota</taxon>
        <taxon>Mollicutes</taxon>
        <taxon>Entomoplasmatales</taxon>
        <taxon>Spiroplasmataceae</taxon>
        <taxon>Spiroplasma</taxon>
    </lineage>
</organism>
<dbReference type="EMBL" id="CP012328">
    <property type="protein sequence ID" value="AKU79429.1"/>
    <property type="molecule type" value="Genomic_DNA"/>
</dbReference>
<dbReference type="AlphaFoldDB" id="A0A0K1P5H5"/>
<evidence type="ECO:0000313" key="3">
    <source>
        <dbReference type="EMBL" id="AKU79429.1"/>
    </source>
</evidence>
<dbReference type="InterPro" id="IPR000056">
    <property type="entry name" value="Ribul_P_3_epim-like"/>
</dbReference>
<dbReference type="PANTHER" id="PTHR11749">
    <property type="entry name" value="RIBULOSE-5-PHOSPHATE-3-EPIMERASE"/>
    <property type="match status" value="1"/>
</dbReference>
<dbReference type="Proteomes" id="UP000067243">
    <property type="component" value="Chromosome"/>
</dbReference>
<dbReference type="InterPro" id="IPR011060">
    <property type="entry name" value="RibuloseP-bd_barrel"/>
</dbReference>
<evidence type="ECO:0000256" key="2">
    <source>
        <dbReference type="ARBA" id="ARBA00023235"/>
    </source>
</evidence>
<dbReference type="SUPFAM" id="SSF51366">
    <property type="entry name" value="Ribulose-phoshate binding barrel"/>
    <property type="match status" value="1"/>
</dbReference>
<keyword evidence="1" id="KW-0479">Metal-binding</keyword>
<gene>
    <name evidence="3" type="primary">rpe</name>
    <name evidence="3" type="ORF">STURON_00183</name>
</gene>
<dbReference type="STRING" id="216946.STURO_v1c01810"/>
<dbReference type="GO" id="GO:0005975">
    <property type="term" value="P:carbohydrate metabolic process"/>
    <property type="evidence" value="ECO:0007669"/>
    <property type="project" value="InterPro"/>
</dbReference>
<sequence length="226" mass="26244">MKREVAASILTANFLELKKDLNKLLESNVKWIHYDVMDYNFVPNLSFGTKLLKDITDNYDFNIDIHFMVRLDDKWSVESYLNSFYSDKLKQITFHIESLTQKNINDIRNYCKDHSIEFSLAINPNTEVDILCEYLPQLDNVLIMSVQPGFGGQTFIENTLEKVKKLVNIRNKNNYKFRLQIDGGINELTCIKAKNAGVDFFVAGSFLVNDKLSILELKERVELIEN</sequence>
<keyword evidence="4" id="KW-1185">Reference proteome</keyword>
<dbReference type="RefSeq" id="WP_075048035.1">
    <property type="nucleotide sequence ID" value="NZ_CP012328.1"/>
</dbReference>
<dbReference type="InterPro" id="IPR013785">
    <property type="entry name" value="Aldolase_TIM"/>
</dbReference>
<dbReference type="OrthoDB" id="1645589at2"/>
<protein>
    <submittedName>
        <fullName evidence="3">Ribulose-phosphate 3-epimerase</fullName>
    </submittedName>
</protein>
<dbReference type="GO" id="GO:0046872">
    <property type="term" value="F:metal ion binding"/>
    <property type="evidence" value="ECO:0007669"/>
    <property type="project" value="UniProtKB-KW"/>
</dbReference>
<accession>A0A0K1P5H5</accession>
<dbReference type="NCBIfam" id="NF004076">
    <property type="entry name" value="PRK05581.1-4"/>
    <property type="match status" value="1"/>
</dbReference>
<dbReference type="KEGG" id="stur:STURON_00183"/>
<evidence type="ECO:0000313" key="4">
    <source>
        <dbReference type="Proteomes" id="UP000067243"/>
    </source>
</evidence>
<dbReference type="Pfam" id="PF00834">
    <property type="entry name" value="Ribul_P_3_epim"/>
    <property type="match status" value="1"/>
</dbReference>
<dbReference type="GO" id="GO:0016857">
    <property type="term" value="F:racemase and epimerase activity, acting on carbohydrates and derivatives"/>
    <property type="evidence" value="ECO:0007669"/>
    <property type="project" value="InterPro"/>
</dbReference>
<dbReference type="PROSITE" id="PS01086">
    <property type="entry name" value="RIBUL_P_3_EPIMER_2"/>
    <property type="match status" value="1"/>
</dbReference>
<reference evidence="3 4" key="1">
    <citation type="journal article" date="2015" name="Genome Announc.">
        <title>Complete Genome Sequence of Spiroplasma turonicum Strain Tab4cT, a Parasite of a Horse Fly, Haematopota sp. (Diptera: Tabanidae).</title>
        <authorList>
            <person name="Davis R.E."/>
            <person name="Shao J."/>
            <person name="Zhao Y."/>
            <person name="Gasparich G.E."/>
            <person name="Gaynor B.J."/>
            <person name="Donofrio N."/>
        </authorList>
    </citation>
    <scope>NUCLEOTIDE SEQUENCE [LARGE SCALE GENOMIC DNA]</scope>
    <source>
        <strain evidence="3 4">Tab4c</strain>
    </source>
</reference>
<dbReference type="CDD" id="cd00429">
    <property type="entry name" value="RPE"/>
    <property type="match status" value="1"/>
</dbReference>
<dbReference type="PROSITE" id="PS01085">
    <property type="entry name" value="RIBUL_P_3_EPIMER_1"/>
    <property type="match status" value="1"/>
</dbReference>
<dbReference type="Gene3D" id="3.20.20.70">
    <property type="entry name" value="Aldolase class I"/>
    <property type="match status" value="1"/>
</dbReference>
<name>A0A0K1P5H5_9MOLU</name>
<proteinExistence type="predicted"/>
<dbReference type="PATRIC" id="fig|216946.3.peg.181"/>
<keyword evidence="2" id="KW-0413">Isomerase</keyword>
<evidence type="ECO:0000256" key="1">
    <source>
        <dbReference type="ARBA" id="ARBA00022723"/>
    </source>
</evidence>